<dbReference type="Proteomes" id="UP000036503">
    <property type="component" value="Unassembled WGS sequence"/>
</dbReference>
<feature type="compositionally biased region" description="Basic and acidic residues" evidence="1">
    <location>
        <begin position="48"/>
        <end position="57"/>
    </location>
</feature>
<gene>
    <name evidence="2" type="ORF">AB840_08360</name>
</gene>
<dbReference type="GO" id="GO:0016874">
    <property type="term" value="F:ligase activity"/>
    <property type="evidence" value="ECO:0007669"/>
    <property type="project" value="UniProtKB-KW"/>
</dbReference>
<keyword evidence="3" id="KW-1185">Reference proteome</keyword>
<dbReference type="PATRIC" id="fig|1122219.3.peg.1371"/>
<dbReference type="InParanoid" id="A0A0J6WVY7"/>
<comment type="caution">
    <text evidence="2">The sequence shown here is derived from an EMBL/GenBank/DDBJ whole genome shotgun (WGS) entry which is preliminary data.</text>
</comment>
<evidence type="ECO:0000313" key="3">
    <source>
        <dbReference type="Proteomes" id="UP000036503"/>
    </source>
</evidence>
<proteinExistence type="predicted"/>
<protein>
    <submittedName>
        <fullName evidence="2">DNA ligase</fullName>
    </submittedName>
</protein>
<evidence type="ECO:0000256" key="1">
    <source>
        <dbReference type="SAM" id="MobiDB-lite"/>
    </source>
</evidence>
<accession>A0A0J6WVY7</accession>
<dbReference type="EMBL" id="LEKT01000024">
    <property type="protein sequence ID" value="KMO86373.1"/>
    <property type="molecule type" value="Genomic_DNA"/>
</dbReference>
<keyword evidence="2" id="KW-0436">Ligase</keyword>
<feature type="compositionally biased region" description="Polar residues" evidence="1">
    <location>
        <begin position="32"/>
        <end position="47"/>
    </location>
</feature>
<reference evidence="2 3" key="1">
    <citation type="submission" date="2015-06" db="EMBL/GenBank/DDBJ databases">
        <title>Draft genome sequence of beer spoilage bacterium Megasphaera cerevisiae type strain 20462.</title>
        <authorList>
            <person name="Kutumbaka K."/>
            <person name="Pasmowitz J."/>
            <person name="Mategko J."/>
            <person name="Reyes D."/>
            <person name="Friedrich A."/>
            <person name="Han S."/>
            <person name="Martens-Habbena W."/>
            <person name="Neal-McKinney J."/>
            <person name="Janagama H.K."/>
            <person name="Nadala C."/>
            <person name="Samadpour M."/>
        </authorList>
    </citation>
    <scope>NUCLEOTIDE SEQUENCE [LARGE SCALE GENOMIC DNA]</scope>
    <source>
        <strain evidence="2 3">DSM 20462</strain>
    </source>
</reference>
<dbReference type="STRING" id="39029.BSR42_08755"/>
<organism evidence="2 3">
    <name type="scientific">Megasphaera cerevisiae DSM 20462</name>
    <dbReference type="NCBI Taxonomy" id="1122219"/>
    <lineage>
        <taxon>Bacteria</taxon>
        <taxon>Bacillati</taxon>
        <taxon>Bacillota</taxon>
        <taxon>Negativicutes</taxon>
        <taxon>Veillonellales</taxon>
        <taxon>Veillonellaceae</taxon>
        <taxon>Megasphaera</taxon>
    </lineage>
</organism>
<dbReference type="RefSeq" id="WP_048514382.1">
    <property type="nucleotide sequence ID" value="NZ_FUXD01000025.1"/>
</dbReference>
<evidence type="ECO:0000313" key="2">
    <source>
        <dbReference type="EMBL" id="KMO86373.1"/>
    </source>
</evidence>
<name>A0A0J6WVY7_9FIRM</name>
<sequence length="112" mass="12173">MSKIADMKQTIEELRSAAAAINDAADWLYQQFSSTDNSDKQQTSKSAATKEEPKPELKLEDVRSVLAGKSRAGHTAEVRDLLQKYGATKLSAIDPANYEALMKDAEAIGNGK</sequence>
<dbReference type="AlphaFoldDB" id="A0A0J6WVY7"/>
<dbReference type="OrthoDB" id="1667378at2"/>
<feature type="region of interest" description="Disordered" evidence="1">
    <location>
        <begin position="32"/>
        <end position="57"/>
    </location>
</feature>